<organism evidence="1 2">
    <name type="scientific">Legionella tucsonensis</name>
    <dbReference type="NCBI Taxonomy" id="40335"/>
    <lineage>
        <taxon>Bacteria</taxon>
        <taxon>Pseudomonadati</taxon>
        <taxon>Pseudomonadota</taxon>
        <taxon>Gammaproteobacteria</taxon>
        <taxon>Legionellales</taxon>
        <taxon>Legionellaceae</taxon>
        <taxon>Legionella</taxon>
    </lineage>
</organism>
<dbReference type="PATRIC" id="fig|40335.7.peg.2371"/>
<proteinExistence type="predicted"/>
<name>A0A0W0ZZH7_9GAMM</name>
<sequence length="159" mass="18503">MLDLQCTHLLNLEELEQAVTAGEWRSSYVEFFENCIRNSGDGFVPEEVSETLLPYIHRIMNTQEWSAKDYTVPTGCTHEIGFKEKFKASKLLPNLDDNELKNYAFVPVDMCRTAWAGKRYSPHNRHLLDPEVIELDHIEFIRDQLPKNQALYIRSSKGR</sequence>
<gene>
    <name evidence="1" type="ORF">Ltuc_2224</name>
</gene>
<dbReference type="Proteomes" id="UP000054693">
    <property type="component" value="Unassembled WGS sequence"/>
</dbReference>
<dbReference type="STRING" id="40335.Ltuc_2224"/>
<reference evidence="1 2" key="1">
    <citation type="submission" date="2015-11" db="EMBL/GenBank/DDBJ databases">
        <title>Genomic analysis of 38 Legionella species identifies large and diverse effector repertoires.</title>
        <authorList>
            <person name="Burstein D."/>
            <person name="Amaro F."/>
            <person name="Zusman T."/>
            <person name="Lifshitz Z."/>
            <person name="Cohen O."/>
            <person name="Gilbert J.A."/>
            <person name="Pupko T."/>
            <person name="Shuman H.A."/>
            <person name="Segal G."/>
        </authorList>
    </citation>
    <scope>NUCLEOTIDE SEQUENCE [LARGE SCALE GENOMIC DNA]</scope>
    <source>
        <strain evidence="1 2">ATCC 49180</strain>
    </source>
</reference>
<dbReference type="AlphaFoldDB" id="A0A0W0ZZH7"/>
<protein>
    <submittedName>
        <fullName evidence="1">Uncharacterized protein</fullName>
    </submittedName>
</protein>
<dbReference type="OrthoDB" id="5646760at2"/>
<accession>A0A0W0ZZH7</accession>
<evidence type="ECO:0000313" key="2">
    <source>
        <dbReference type="Proteomes" id="UP000054693"/>
    </source>
</evidence>
<dbReference type="RefSeq" id="WP_058521339.1">
    <property type="nucleotide sequence ID" value="NZ_CAAAIP010000003.1"/>
</dbReference>
<keyword evidence="2" id="KW-1185">Reference proteome</keyword>
<dbReference type="EMBL" id="LNZA01000001">
    <property type="protein sequence ID" value="KTD74377.1"/>
    <property type="molecule type" value="Genomic_DNA"/>
</dbReference>
<evidence type="ECO:0000313" key="1">
    <source>
        <dbReference type="EMBL" id="KTD74377.1"/>
    </source>
</evidence>
<comment type="caution">
    <text evidence="1">The sequence shown here is derived from an EMBL/GenBank/DDBJ whole genome shotgun (WGS) entry which is preliminary data.</text>
</comment>